<name>A0A1Y1HY76_KLENI</name>
<dbReference type="SMART" id="SM00184">
    <property type="entry name" value="RING"/>
    <property type="match status" value="1"/>
</dbReference>
<protein>
    <submittedName>
        <fullName evidence="10">SNF2 domain containing protein</fullName>
    </submittedName>
</protein>
<dbReference type="InterPro" id="IPR001650">
    <property type="entry name" value="Helicase_C-like"/>
</dbReference>
<dbReference type="InterPro" id="IPR038718">
    <property type="entry name" value="SNF2-like_sf"/>
</dbReference>
<evidence type="ECO:0000256" key="3">
    <source>
        <dbReference type="ARBA" id="ARBA00022771"/>
    </source>
</evidence>
<dbReference type="Gene3D" id="3.40.50.10810">
    <property type="entry name" value="Tandem AAA-ATPase domain"/>
    <property type="match status" value="1"/>
</dbReference>
<dbReference type="InterPro" id="IPR001841">
    <property type="entry name" value="Znf_RING"/>
</dbReference>
<dbReference type="SMART" id="SM00490">
    <property type="entry name" value="HELICc"/>
    <property type="match status" value="1"/>
</dbReference>
<evidence type="ECO:0000313" key="10">
    <source>
        <dbReference type="EMBL" id="GAQ83630.1"/>
    </source>
</evidence>
<feature type="compositionally biased region" description="Basic and acidic residues" evidence="7">
    <location>
        <begin position="666"/>
        <end position="675"/>
    </location>
</feature>
<feature type="region of interest" description="Disordered" evidence="7">
    <location>
        <begin position="594"/>
        <end position="677"/>
    </location>
</feature>
<dbReference type="EMBL" id="DF237104">
    <property type="protein sequence ID" value="GAQ83630.1"/>
    <property type="molecule type" value="Genomic_DNA"/>
</dbReference>
<keyword evidence="3 6" id="KW-0863">Zinc-finger</keyword>
<feature type="region of interest" description="Disordered" evidence="7">
    <location>
        <begin position="1253"/>
        <end position="1275"/>
    </location>
</feature>
<evidence type="ECO:0000256" key="2">
    <source>
        <dbReference type="ARBA" id="ARBA00022723"/>
    </source>
</evidence>
<dbReference type="GO" id="GO:0016787">
    <property type="term" value="F:hydrolase activity"/>
    <property type="evidence" value="ECO:0007669"/>
    <property type="project" value="UniProtKB-KW"/>
</dbReference>
<gene>
    <name evidence="10" type="ORF">KFL_001550200</name>
</gene>
<comment type="similarity">
    <text evidence="1">Belongs to the SNF2/RAD54 helicase family. RAD16 subfamily.</text>
</comment>
<dbReference type="InterPro" id="IPR049730">
    <property type="entry name" value="SNF2/RAD54-like_C"/>
</dbReference>
<evidence type="ECO:0000259" key="8">
    <source>
        <dbReference type="PROSITE" id="PS50089"/>
    </source>
</evidence>
<dbReference type="GO" id="GO:0008270">
    <property type="term" value="F:zinc ion binding"/>
    <property type="evidence" value="ECO:0007669"/>
    <property type="project" value="UniProtKB-KW"/>
</dbReference>
<feature type="domain" description="Helicase ATP-binding" evidence="9">
    <location>
        <begin position="773"/>
        <end position="968"/>
    </location>
</feature>
<dbReference type="CDD" id="cd18008">
    <property type="entry name" value="DEXDc_SHPRH-like"/>
    <property type="match status" value="1"/>
</dbReference>
<dbReference type="SUPFAM" id="SSF57850">
    <property type="entry name" value="RING/U-box"/>
    <property type="match status" value="1"/>
</dbReference>
<dbReference type="OrthoDB" id="423559at2759"/>
<dbReference type="CDD" id="cd18793">
    <property type="entry name" value="SF2_C_SNF"/>
    <property type="match status" value="1"/>
</dbReference>
<organism evidence="10 11">
    <name type="scientific">Klebsormidium nitens</name>
    <name type="common">Green alga</name>
    <name type="synonym">Ulothrix nitens</name>
    <dbReference type="NCBI Taxonomy" id="105231"/>
    <lineage>
        <taxon>Eukaryota</taxon>
        <taxon>Viridiplantae</taxon>
        <taxon>Streptophyta</taxon>
        <taxon>Klebsormidiophyceae</taxon>
        <taxon>Klebsormidiales</taxon>
        <taxon>Klebsormidiaceae</taxon>
        <taxon>Klebsormidium</taxon>
    </lineage>
</organism>
<evidence type="ECO:0000256" key="6">
    <source>
        <dbReference type="PROSITE-ProRule" id="PRU00175"/>
    </source>
</evidence>
<proteinExistence type="inferred from homology"/>
<dbReference type="Gene3D" id="3.30.40.10">
    <property type="entry name" value="Zinc/RING finger domain, C3HC4 (zinc finger)"/>
    <property type="match status" value="1"/>
</dbReference>
<dbReference type="InterPro" id="IPR017907">
    <property type="entry name" value="Znf_RING_CS"/>
</dbReference>
<dbReference type="InterPro" id="IPR013083">
    <property type="entry name" value="Znf_RING/FYVE/PHD"/>
</dbReference>
<dbReference type="Pfam" id="PF00271">
    <property type="entry name" value="Helicase_C"/>
    <property type="match status" value="1"/>
</dbReference>
<dbReference type="Proteomes" id="UP000054558">
    <property type="component" value="Unassembled WGS sequence"/>
</dbReference>
<feature type="region of interest" description="Disordered" evidence="7">
    <location>
        <begin position="162"/>
        <end position="182"/>
    </location>
</feature>
<keyword evidence="5" id="KW-0862">Zinc</keyword>
<dbReference type="Pfam" id="PF00176">
    <property type="entry name" value="SNF2-rel_dom"/>
    <property type="match status" value="1"/>
</dbReference>
<dbReference type="PROSITE" id="PS50089">
    <property type="entry name" value="ZF_RING_2"/>
    <property type="match status" value="1"/>
</dbReference>
<dbReference type="Pfam" id="PF13923">
    <property type="entry name" value="zf-C3HC4_2"/>
    <property type="match status" value="1"/>
</dbReference>
<evidence type="ECO:0000256" key="1">
    <source>
        <dbReference type="ARBA" id="ARBA00008438"/>
    </source>
</evidence>
<reference evidence="10 11" key="1">
    <citation type="journal article" date="2014" name="Nat. Commun.">
        <title>Klebsormidium flaccidum genome reveals primary factors for plant terrestrial adaptation.</title>
        <authorList>
            <person name="Hori K."/>
            <person name="Maruyama F."/>
            <person name="Fujisawa T."/>
            <person name="Togashi T."/>
            <person name="Yamamoto N."/>
            <person name="Seo M."/>
            <person name="Sato S."/>
            <person name="Yamada T."/>
            <person name="Mori H."/>
            <person name="Tajima N."/>
            <person name="Moriyama T."/>
            <person name="Ikeuchi M."/>
            <person name="Watanabe M."/>
            <person name="Wada H."/>
            <person name="Kobayashi K."/>
            <person name="Saito M."/>
            <person name="Masuda T."/>
            <person name="Sasaki-Sekimoto Y."/>
            <person name="Mashiguchi K."/>
            <person name="Awai K."/>
            <person name="Shimojima M."/>
            <person name="Masuda S."/>
            <person name="Iwai M."/>
            <person name="Nobusawa T."/>
            <person name="Narise T."/>
            <person name="Kondo S."/>
            <person name="Saito H."/>
            <person name="Sato R."/>
            <person name="Murakawa M."/>
            <person name="Ihara Y."/>
            <person name="Oshima-Yamada Y."/>
            <person name="Ohtaka K."/>
            <person name="Satoh M."/>
            <person name="Sonobe K."/>
            <person name="Ishii M."/>
            <person name="Ohtani R."/>
            <person name="Kanamori-Sato M."/>
            <person name="Honoki R."/>
            <person name="Miyazaki D."/>
            <person name="Mochizuki H."/>
            <person name="Umetsu J."/>
            <person name="Higashi K."/>
            <person name="Shibata D."/>
            <person name="Kamiya Y."/>
            <person name="Sato N."/>
            <person name="Nakamura Y."/>
            <person name="Tabata S."/>
            <person name="Ida S."/>
            <person name="Kurokawa K."/>
            <person name="Ohta H."/>
        </authorList>
    </citation>
    <scope>NUCLEOTIDE SEQUENCE [LARGE SCALE GENOMIC DNA]</scope>
    <source>
        <strain evidence="10 11">NIES-2285</strain>
    </source>
</reference>
<feature type="compositionally biased region" description="Basic and acidic residues" evidence="7">
    <location>
        <begin position="88"/>
        <end position="116"/>
    </location>
</feature>
<dbReference type="SUPFAM" id="SSF52540">
    <property type="entry name" value="P-loop containing nucleoside triphosphate hydrolases"/>
    <property type="match status" value="2"/>
</dbReference>
<dbReference type="Gene3D" id="3.40.50.300">
    <property type="entry name" value="P-loop containing nucleotide triphosphate hydrolases"/>
    <property type="match status" value="1"/>
</dbReference>
<sequence length="1581" mass="170295">MADPTKVAELVEVLGRGVDASGAAALLLAADGNLELAVSMFFSSEEQGPYSTPLALPATISADEAGPSNLSFSSRQVLSNVRGSPAERAAHLESGDSLDRAHLTQERAGPRDASRTKLQEKVAMLRELVGPGVEDASLVKKLRKAKGCVNAAANTHFAQVQALQKRREKKESQGGGDQRGFAMSCTDEVMEAAELTGGAEDGGPSIRGPGSHKRPFLSPEDAPHESALRPQRVRKRLRSSQDPTQEPIPQTTVVISQEEFAYRSQSGQHFMLPLKNHRSPDGHLCGPLPETGFADYKVTPLRKLDFSGPGLHLGSFTLSADLVQGVVIGGENAFLDLSWDSRNGGAAGFQVGVTYQAPNGAFSINKHFVTTLGRCREERDSAGIAARIEEALCKLHSEDFVRLFVTMDSCDELVSNWKARQKAESSRCFLERMDGSGRRVAREDLTERPTGVTPVRLSVPLQESAGKKVFNLHVCLTEKAFQFDAEIANNTGLAKHAKAFGRSRTGGKALADVTEALLKHGGGLNLGPDSDSVLNQNPGGAENLGEALPADLPGILDSIALPDSFPEADRPAGLVTKPKRYQLQGLAWMMAREGAEPKGREAPNWRTETGRVGSAVEESDRLLSAGQSSAGKRTVEESGARVESDGAKTGDAVPDPMAASTGVHTGEVEARREASDGTQTAGGCAVACADICNPLSNGLGFQGEDDLAAGMGEPGREGGRTGSAASRMHREAGGAVPKNELFLHPCWQQLLTADGQVMYMQREGGTCSPDFYVAPGQGTCGGLLCDEMGLGKTLEVLMLALAHPPPDGWAVADSHSDSPGGSVIPIKATLVVVPASLLDQWKEETKRHVAPGGLELLHYPGIKGAARRRLEERGAAGGPSWDFEKYDIIVTSYEVVRSEMSSVQPTPLRQFGFWRLVLDEAQVVASSASKGARTVANIVRRHAWVVTGTPITSRLEELGSLLDFLGEPFGDPMVFRTMLTSPFEAREERGLRRLQALLRSIMLRRTKEGVAHELGLPPCVIEDRLLTFSPPEATFYRRMHDDFATALRRLDRLENTQKLRDERLVDGFDAKNLGMKAGGNALAMLNRLRQACCHPQIVKNGGMSLGRARLSMPQIMGRLASRASADTVLKAKDWLAARVAFATERVQTRRESAADVFEPLLADIAAHAAVAADVSTFGSEGSPEWERKGQRTIVKNLYCRLEWTALQAYKEAIGTSATGGDDASRLVLVQTRIAELENELGVTAEKLARLANGRELREGPDAEKKRKRQKTPEQRLMEAEVEVRKAKEAMEAAQGQENHLKFKLRSTVNGKGKAVEGADVAPLAHDVTTGVADVIQEDKTVCPICLDSCQDCGAVTACGHVFCGDCIRDLIDRGGAPGAQCPLCRHPLHEKDVFDVADQVEVPDFSGEYGTKISAVLAELSTLREADPRAKSVIFSSWRPLLALLGEALKEGNFRFATLWGPEEVRARALSDFADDPDVRTLLVTMGAREGAAGLNLTAASTVFILEPSFHPGLEAQAACRIHRLGQLQPTRVVRFLVDATVEPKIAAFAASRLAKRKQASKHSVFTELRGADLLQLVETR</sequence>
<evidence type="ECO:0000313" key="11">
    <source>
        <dbReference type="Proteomes" id="UP000054558"/>
    </source>
</evidence>
<feature type="region of interest" description="Disordered" evidence="7">
    <location>
        <begin position="197"/>
        <end position="248"/>
    </location>
</feature>
<dbReference type="STRING" id="105231.A0A1Y1HY76"/>
<evidence type="ECO:0000256" key="7">
    <source>
        <dbReference type="SAM" id="MobiDB-lite"/>
    </source>
</evidence>
<dbReference type="InterPro" id="IPR052583">
    <property type="entry name" value="ATP-helicase/E3_Ub-Ligase"/>
</dbReference>
<dbReference type="SMART" id="SM00487">
    <property type="entry name" value="DEXDc"/>
    <property type="match status" value="1"/>
</dbReference>
<feature type="region of interest" description="Disordered" evidence="7">
    <location>
        <begin position="522"/>
        <end position="545"/>
    </location>
</feature>
<dbReference type="InterPro" id="IPR000330">
    <property type="entry name" value="SNF2_N"/>
</dbReference>
<accession>A0A1Y1HY76</accession>
<evidence type="ECO:0000259" key="9">
    <source>
        <dbReference type="PROSITE" id="PS51192"/>
    </source>
</evidence>
<dbReference type="PANTHER" id="PTHR45865:SF1">
    <property type="entry name" value="E3 UBIQUITIN-PROTEIN LIGASE SHPRH"/>
    <property type="match status" value="1"/>
</dbReference>
<dbReference type="GO" id="GO:0005524">
    <property type="term" value="F:ATP binding"/>
    <property type="evidence" value="ECO:0007669"/>
    <property type="project" value="InterPro"/>
</dbReference>
<dbReference type="InterPro" id="IPR014001">
    <property type="entry name" value="Helicase_ATP-bd"/>
</dbReference>
<keyword evidence="4" id="KW-0378">Hydrolase</keyword>
<evidence type="ECO:0000256" key="5">
    <source>
        <dbReference type="ARBA" id="ARBA00022833"/>
    </source>
</evidence>
<keyword evidence="11" id="KW-1185">Reference proteome</keyword>
<feature type="compositionally biased region" description="Basic and acidic residues" evidence="7">
    <location>
        <begin position="594"/>
        <end position="603"/>
    </location>
</feature>
<dbReference type="InterPro" id="IPR027417">
    <property type="entry name" value="P-loop_NTPase"/>
</dbReference>
<dbReference type="PROSITE" id="PS51192">
    <property type="entry name" value="HELICASE_ATP_BIND_1"/>
    <property type="match status" value="1"/>
</dbReference>
<dbReference type="OMA" id="NDWGPHL"/>
<evidence type="ECO:0000256" key="4">
    <source>
        <dbReference type="ARBA" id="ARBA00022801"/>
    </source>
</evidence>
<dbReference type="PANTHER" id="PTHR45865">
    <property type="entry name" value="E3 UBIQUITIN-PROTEIN LIGASE SHPRH FAMILY MEMBER"/>
    <property type="match status" value="1"/>
</dbReference>
<dbReference type="PROSITE" id="PS00518">
    <property type="entry name" value="ZF_RING_1"/>
    <property type="match status" value="1"/>
</dbReference>
<keyword evidence="2" id="KW-0479">Metal-binding</keyword>
<feature type="region of interest" description="Disordered" evidence="7">
    <location>
        <begin position="82"/>
        <end position="116"/>
    </location>
</feature>
<feature type="domain" description="RING-type" evidence="8">
    <location>
        <begin position="1342"/>
        <end position="1385"/>
    </location>
</feature>
<feature type="compositionally biased region" description="Basic and acidic residues" evidence="7">
    <location>
        <begin position="633"/>
        <end position="648"/>
    </location>
</feature>